<name>A0A9W6X3J3_9STRA</name>
<gene>
    <name evidence="2" type="ORF">Pfra01_000596300</name>
</gene>
<keyword evidence="3" id="KW-1185">Reference proteome</keyword>
<dbReference type="InterPro" id="IPR046347">
    <property type="entry name" value="bZIP_sf"/>
</dbReference>
<comment type="caution">
    <text evidence="2">The sequence shown here is derived from an EMBL/GenBank/DDBJ whole genome shotgun (WGS) entry which is preliminary data.</text>
</comment>
<reference evidence="2" key="1">
    <citation type="submission" date="2023-04" db="EMBL/GenBank/DDBJ databases">
        <title>Phytophthora fragariaefolia NBRC 109709.</title>
        <authorList>
            <person name="Ichikawa N."/>
            <person name="Sato H."/>
            <person name="Tonouchi N."/>
        </authorList>
    </citation>
    <scope>NUCLEOTIDE SEQUENCE</scope>
    <source>
        <strain evidence="2">NBRC 109709</strain>
    </source>
</reference>
<evidence type="ECO:0000313" key="2">
    <source>
        <dbReference type="EMBL" id="GMF28649.1"/>
    </source>
</evidence>
<proteinExistence type="predicted"/>
<evidence type="ECO:0000313" key="3">
    <source>
        <dbReference type="Proteomes" id="UP001165121"/>
    </source>
</evidence>
<dbReference type="EMBL" id="BSXT01000492">
    <property type="protein sequence ID" value="GMF28649.1"/>
    <property type="molecule type" value="Genomic_DNA"/>
</dbReference>
<keyword evidence="1" id="KW-0175">Coiled coil</keyword>
<dbReference type="GO" id="GO:0003700">
    <property type="term" value="F:DNA-binding transcription factor activity"/>
    <property type="evidence" value="ECO:0007669"/>
    <property type="project" value="InterPro"/>
</dbReference>
<dbReference type="OrthoDB" id="103095at2759"/>
<accession>A0A9W6X3J3</accession>
<organism evidence="2 3">
    <name type="scientific">Phytophthora fragariaefolia</name>
    <dbReference type="NCBI Taxonomy" id="1490495"/>
    <lineage>
        <taxon>Eukaryota</taxon>
        <taxon>Sar</taxon>
        <taxon>Stramenopiles</taxon>
        <taxon>Oomycota</taxon>
        <taxon>Peronosporomycetes</taxon>
        <taxon>Peronosporales</taxon>
        <taxon>Peronosporaceae</taxon>
        <taxon>Phytophthora</taxon>
    </lineage>
</organism>
<dbReference type="SUPFAM" id="SSF57959">
    <property type="entry name" value="Leucine zipper domain"/>
    <property type="match status" value="1"/>
</dbReference>
<dbReference type="Gene3D" id="1.20.5.170">
    <property type="match status" value="1"/>
</dbReference>
<sequence>MATRSTRTSVAAVSTSETAATCCCTCAGKAESPPTHAEAAPAASGPQHNDNRQMPALAALIASALEANPLLCTASTSSAAPPQTKLAQIAPAIASPVSSPRAADPLSATFDAARLLETSAPTISPSSVENRRKRRKREAITLPANVSASGKDLRRLKNRIAVSRLRERAVEGVRRLEEEVQRYKERCEFLEALVSCCSTCASLSTVRVGEIELLPACEVHVKKEQNELDGGELPMLTEEEIIVLSNALNC</sequence>
<dbReference type="AlphaFoldDB" id="A0A9W6X3J3"/>
<feature type="coiled-coil region" evidence="1">
    <location>
        <begin position="166"/>
        <end position="193"/>
    </location>
</feature>
<protein>
    <submittedName>
        <fullName evidence="2">Unnamed protein product</fullName>
    </submittedName>
</protein>
<evidence type="ECO:0000256" key="1">
    <source>
        <dbReference type="SAM" id="Coils"/>
    </source>
</evidence>
<dbReference type="Proteomes" id="UP001165121">
    <property type="component" value="Unassembled WGS sequence"/>
</dbReference>
<dbReference type="CDD" id="cd14686">
    <property type="entry name" value="bZIP"/>
    <property type="match status" value="1"/>
</dbReference>